<dbReference type="Pfam" id="PF12836">
    <property type="entry name" value="HHH_3"/>
    <property type="match status" value="1"/>
</dbReference>
<feature type="domain" description="Helix-hairpin-helix DNA-binding motif class 1" evidence="2">
    <location>
        <begin position="195"/>
        <end position="214"/>
    </location>
</feature>
<evidence type="ECO:0000256" key="1">
    <source>
        <dbReference type="SAM" id="MobiDB-lite"/>
    </source>
</evidence>
<keyword evidence="3" id="KW-0238">DNA-binding</keyword>
<evidence type="ECO:0000313" key="4">
    <source>
        <dbReference type="Proteomes" id="UP000327011"/>
    </source>
</evidence>
<dbReference type="SUPFAM" id="SSF142984">
    <property type="entry name" value="Nqo1 middle domain-like"/>
    <property type="match status" value="1"/>
</dbReference>
<dbReference type="InterPro" id="IPR019554">
    <property type="entry name" value="Soluble_ligand-bd"/>
</dbReference>
<proteinExistence type="predicted"/>
<dbReference type="GO" id="GO:0015628">
    <property type="term" value="P:protein secretion by the type II secretion system"/>
    <property type="evidence" value="ECO:0007669"/>
    <property type="project" value="TreeGrafter"/>
</dbReference>
<dbReference type="SMART" id="SM00278">
    <property type="entry name" value="HhH1"/>
    <property type="match status" value="2"/>
</dbReference>
<dbReference type="GO" id="GO:0015627">
    <property type="term" value="C:type II protein secretion system complex"/>
    <property type="evidence" value="ECO:0007669"/>
    <property type="project" value="TreeGrafter"/>
</dbReference>
<feature type="compositionally biased region" description="Pro residues" evidence="1">
    <location>
        <begin position="51"/>
        <end position="60"/>
    </location>
</feature>
<dbReference type="Proteomes" id="UP000327011">
    <property type="component" value="Unassembled WGS sequence"/>
</dbReference>
<gene>
    <name evidence="3" type="ORF">F5972_26675</name>
</gene>
<dbReference type="NCBIfam" id="TIGR00426">
    <property type="entry name" value="competence protein ComEA helix-hairpin-helix repeat region"/>
    <property type="match status" value="1"/>
</dbReference>
<dbReference type="GO" id="GO:0003677">
    <property type="term" value="F:DNA binding"/>
    <property type="evidence" value="ECO:0007669"/>
    <property type="project" value="UniProtKB-KW"/>
</dbReference>
<protein>
    <submittedName>
        <fullName evidence="3">ComEA family DNA-binding protein</fullName>
    </submittedName>
</protein>
<feature type="region of interest" description="Disordered" evidence="1">
    <location>
        <begin position="162"/>
        <end position="182"/>
    </location>
</feature>
<evidence type="ECO:0000259" key="2">
    <source>
        <dbReference type="SMART" id="SM00278"/>
    </source>
</evidence>
<dbReference type="GO" id="GO:0006281">
    <property type="term" value="P:DNA repair"/>
    <property type="evidence" value="ECO:0007669"/>
    <property type="project" value="InterPro"/>
</dbReference>
<sequence>MDPGVPGLRMLVAAGLLAAVVTGVVVWRSRAVAEPVAPPLPAAANLKLDPGAPPAAPPNPAAGRGPGLGPDRDQDSVQTGGPGATAYTPGAGGFGGPSSGPAARVVVYVTGKVRRPGVFVLPPGARVADAIEAAGGVRKGASPGGVNLARHVVDGEQITVGSPAQSGAAAGPDAPPGGAGTPGGAVVNLNTATAAQLDALPGVGGVIAQRIVDYRDARGGFQSVDQLKDVPGIGERKFAELRDKVTV</sequence>
<accession>A0A5J5JZB0</accession>
<dbReference type="PANTHER" id="PTHR21180">
    <property type="entry name" value="ENDONUCLEASE/EXONUCLEASE/PHOSPHATASE FAMILY DOMAIN-CONTAINING PROTEIN 1"/>
    <property type="match status" value="1"/>
</dbReference>
<dbReference type="AlphaFoldDB" id="A0A5J5JZB0"/>
<dbReference type="Gene3D" id="1.10.150.320">
    <property type="entry name" value="Photosystem II 12 kDa extrinsic protein"/>
    <property type="match status" value="1"/>
</dbReference>
<evidence type="ECO:0000313" key="3">
    <source>
        <dbReference type="EMBL" id="KAA9375826.1"/>
    </source>
</evidence>
<feature type="compositionally biased region" description="Low complexity" evidence="1">
    <location>
        <begin position="162"/>
        <end position="172"/>
    </location>
</feature>
<dbReference type="PANTHER" id="PTHR21180:SF32">
    <property type="entry name" value="ENDONUCLEASE_EXONUCLEASE_PHOSPHATASE FAMILY DOMAIN-CONTAINING PROTEIN 1"/>
    <property type="match status" value="1"/>
</dbReference>
<dbReference type="InterPro" id="IPR003583">
    <property type="entry name" value="Hlx-hairpin-Hlx_DNA-bd_motif"/>
</dbReference>
<keyword evidence="4" id="KW-1185">Reference proteome</keyword>
<dbReference type="InterPro" id="IPR051675">
    <property type="entry name" value="Endo/Exo/Phosphatase_dom_1"/>
</dbReference>
<dbReference type="Pfam" id="PF10531">
    <property type="entry name" value="SLBB"/>
    <property type="match status" value="1"/>
</dbReference>
<dbReference type="EMBL" id="VYTZ01000010">
    <property type="protein sequence ID" value="KAA9375826.1"/>
    <property type="molecule type" value="Genomic_DNA"/>
</dbReference>
<dbReference type="InterPro" id="IPR004509">
    <property type="entry name" value="Competence_ComEA_HhH"/>
</dbReference>
<dbReference type="InterPro" id="IPR010994">
    <property type="entry name" value="RuvA_2-like"/>
</dbReference>
<dbReference type="Gene3D" id="3.10.560.10">
    <property type="entry name" value="Outer membrane lipoprotein wza domain like"/>
    <property type="match status" value="1"/>
</dbReference>
<comment type="caution">
    <text evidence="3">The sequence shown here is derived from an EMBL/GenBank/DDBJ whole genome shotgun (WGS) entry which is preliminary data.</text>
</comment>
<organism evidence="3 4">
    <name type="scientific">Microbispora cellulosiformans</name>
    <dbReference type="NCBI Taxonomy" id="2614688"/>
    <lineage>
        <taxon>Bacteria</taxon>
        <taxon>Bacillati</taxon>
        <taxon>Actinomycetota</taxon>
        <taxon>Actinomycetes</taxon>
        <taxon>Streptosporangiales</taxon>
        <taxon>Streptosporangiaceae</taxon>
        <taxon>Microbispora</taxon>
    </lineage>
</organism>
<feature type="region of interest" description="Disordered" evidence="1">
    <location>
        <begin position="47"/>
        <end position="95"/>
    </location>
</feature>
<name>A0A5J5JZB0_9ACTN</name>
<dbReference type="SUPFAM" id="SSF47781">
    <property type="entry name" value="RuvA domain 2-like"/>
    <property type="match status" value="1"/>
</dbReference>
<reference evidence="3 4" key="1">
    <citation type="submission" date="2019-09" db="EMBL/GenBank/DDBJ databases">
        <title>Screening of Novel Bioactive Compounds from Soil-Associated.</title>
        <authorList>
            <person name="Gong X."/>
        </authorList>
    </citation>
    <scope>NUCLEOTIDE SEQUENCE [LARGE SCALE GENOMIC DNA]</scope>
    <source>
        <strain evidence="3 4">Gxj-6</strain>
    </source>
</reference>
<feature type="domain" description="Helix-hairpin-helix DNA-binding motif class 1" evidence="2">
    <location>
        <begin position="225"/>
        <end position="244"/>
    </location>
</feature>